<dbReference type="SFLD" id="SFLDF00027">
    <property type="entry name" value="p-type_atpase"/>
    <property type="match status" value="1"/>
</dbReference>
<evidence type="ECO:0000313" key="11">
    <source>
        <dbReference type="Proteomes" id="UP000012174"/>
    </source>
</evidence>
<dbReference type="OMA" id="GCCTRIE"/>
<evidence type="ECO:0000259" key="9">
    <source>
        <dbReference type="PROSITE" id="PS50846"/>
    </source>
</evidence>
<dbReference type="CDD" id="cd00371">
    <property type="entry name" value="HMA"/>
    <property type="match status" value="1"/>
</dbReference>
<sequence length="926" mass="97636">MATSLGKTCGKSTVKKRRSKDSCCISSGRASPSPGKDVCAKGCCGQPKAAKPLSIADSCSGEACCSGEKEPEISTKAVATDPELGLDGSEHVVLSISGMTCTGCETKLSRTLAGVPGISNLKTSLILSRAEFDLSVAVNSVTNVTKHLERTTEFTCERIINQGSTIDVIPKGSCEEFLKQDYPDGVTEMTLVGKDTVRIAFDAKIIGARDLRSHDLGAPFELAPPRTDPTLEAGSKHVRNLLYMTIFSAILTIPVLVLAWAPLPENEIAYGSASLALATIIQVIVAGPFYPKSLKSLIFSRVIEMDLLIVLSTTAAYIFSVVAFGYLVSGNPLSTGEFFETSTLLVTLIMVGRYVGAMARQKAVESISVRSLQITEATLVGSDDQDRVIDTRLLQYGDRFKVMPHSRVPTDGTVESGTSEVDESMITGESRPVEKEKKSNVVAGSINGSGTLTVRLTRLPGENTISTIASMVDEAKLSKPKIQDMADKVASYFVPVVLFLTLVTFVAWVGSGINARNLSSSEAVVNAITFAISVLIVSCPCAIGLAVPMVIVVATGVAADRGVIFKTAESIEIAHKTSHVVFDKTGTLTEGKLAVVTKTWAASVNGQDDTATAAGLLLGLVGGNKHPVSAAVAAHLKSRSTTATEVKDMQSIPGKGVEGTGPSGRLLRAGNSRWLNVSSEPSVVAVFEKGYTAFCFTIDGTLAAVFGLEDSLRHDALETVSKLQARGIKVSLLSGDDDGAVRDVAARLSIEESHVRSRCTPADKRDYIQALLELTTTTTTTTSTSTSTSTALPMTKLFRKSSFPSKSPPVIMFCGDGTNDAVALAQATVGVHMNEGTDVAQAAADVVLVRPRLGCVLTAIDASRAAVRRVYFNFAWSFVYNVFAVLLAAGAFGAAARIPPQFAGLGEIVSVLPVIAAAVALRWAKI</sequence>
<keyword evidence="5 7" id="KW-1133">Transmembrane helix</keyword>
<evidence type="ECO:0000256" key="8">
    <source>
        <dbReference type="SAM" id="MobiDB-lite"/>
    </source>
</evidence>
<dbReference type="Gene3D" id="3.40.1110.10">
    <property type="entry name" value="Calcium-transporting ATPase, cytoplasmic domain N"/>
    <property type="match status" value="1"/>
</dbReference>
<keyword evidence="6 7" id="KW-0472">Membrane</keyword>
<dbReference type="InterPro" id="IPR056236">
    <property type="entry name" value="HMA_PCA1"/>
</dbReference>
<evidence type="ECO:0000256" key="1">
    <source>
        <dbReference type="ARBA" id="ARBA00004370"/>
    </source>
</evidence>
<feature type="transmembrane region" description="Helical" evidence="7">
    <location>
        <begin position="241"/>
        <end position="262"/>
    </location>
</feature>
<dbReference type="GO" id="GO:0016020">
    <property type="term" value="C:membrane"/>
    <property type="evidence" value="ECO:0007669"/>
    <property type="project" value="UniProtKB-SubCell"/>
</dbReference>
<proteinExistence type="inferred from homology"/>
<keyword evidence="3 7" id="KW-0479">Metal-binding</keyword>
<dbReference type="Pfam" id="PF00403">
    <property type="entry name" value="HMA"/>
    <property type="match status" value="1"/>
</dbReference>
<dbReference type="FunFam" id="2.70.150.10:FF:000002">
    <property type="entry name" value="Copper-transporting ATPase 1, putative"/>
    <property type="match status" value="1"/>
</dbReference>
<keyword evidence="2 7" id="KW-0812">Transmembrane</keyword>
<dbReference type="PROSITE" id="PS00154">
    <property type="entry name" value="ATPASE_E1_E2"/>
    <property type="match status" value="1"/>
</dbReference>
<dbReference type="InterPro" id="IPR023214">
    <property type="entry name" value="HAD_sf"/>
</dbReference>
<evidence type="ECO:0000256" key="3">
    <source>
        <dbReference type="ARBA" id="ARBA00022723"/>
    </source>
</evidence>
<keyword evidence="7" id="KW-0067">ATP-binding</keyword>
<dbReference type="GO" id="GO:0046872">
    <property type="term" value="F:metal ion binding"/>
    <property type="evidence" value="ECO:0007669"/>
    <property type="project" value="UniProtKB-KW"/>
</dbReference>
<dbReference type="KEGG" id="ela:UCREL1_7538"/>
<evidence type="ECO:0000256" key="6">
    <source>
        <dbReference type="ARBA" id="ARBA00023136"/>
    </source>
</evidence>
<feature type="region of interest" description="Disordered" evidence="8">
    <location>
        <begin position="407"/>
        <end position="438"/>
    </location>
</feature>
<evidence type="ECO:0000256" key="5">
    <source>
        <dbReference type="ARBA" id="ARBA00022989"/>
    </source>
</evidence>
<evidence type="ECO:0000256" key="2">
    <source>
        <dbReference type="ARBA" id="ARBA00022692"/>
    </source>
</evidence>
<feature type="transmembrane region" description="Helical" evidence="7">
    <location>
        <begin position="268"/>
        <end position="290"/>
    </location>
</feature>
<dbReference type="STRING" id="1287681.M7SMP4"/>
<keyword evidence="4" id="KW-1278">Translocase</keyword>
<feature type="domain" description="HMA" evidence="9">
    <location>
        <begin position="90"/>
        <end position="157"/>
    </location>
</feature>
<organism evidence="10 11">
    <name type="scientific">Eutypa lata (strain UCR-EL1)</name>
    <name type="common">Grapevine dieback disease fungus</name>
    <name type="synonym">Eutypa armeniacae</name>
    <dbReference type="NCBI Taxonomy" id="1287681"/>
    <lineage>
        <taxon>Eukaryota</taxon>
        <taxon>Fungi</taxon>
        <taxon>Dikarya</taxon>
        <taxon>Ascomycota</taxon>
        <taxon>Pezizomycotina</taxon>
        <taxon>Sordariomycetes</taxon>
        <taxon>Xylariomycetidae</taxon>
        <taxon>Xylariales</taxon>
        <taxon>Diatrypaceae</taxon>
        <taxon>Eutypa</taxon>
    </lineage>
</organism>
<dbReference type="InterPro" id="IPR044492">
    <property type="entry name" value="P_typ_ATPase_HD_dom"/>
</dbReference>
<dbReference type="SUPFAM" id="SSF56784">
    <property type="entry name" value="HAD-like"/>
    <property type="match status" value="1"/>
</dbReference>
<dbReference type="SUPFAM" id="SSF81653">
    <property type="entry name" value="Calcium ATPase, transduction domain A"/>
    <property type="match status" value="1"/>
</dbReference>
<dbReference type="GO" id="GO:0016887">
    <property type="term" value="F:ATP hydrolysis activity"/>
    <property type="evidence" value="ECO:0007669"/>
    <property type="project" value="InterPro"/>
</dbReference>
<feature type="transmembrane region" description="Helical" evidence="7">
    <location>
        <begin position="530"/>
        <end position="557"/>
    </location>
</feature>
<dbReference type="Gene3D" id="3.30.70.100">
    <property type="match status" value="1"/>
</dbReference>
<dbReference type="Gene3D" id="2.70.150.10">
    <property type="entry name" value="Calcium-transporting ATPase, cytoplasmic transduction domain A"/>
    <property type="match status" value="1"/>
</dbReference>
<dbReference type="NCBIfam" id="TIGR01494">
    <property type="entry name" value="ATPase_P-type"/>
    <property type="match status" value="1"/>
</dbReference>
<dbReference type="InterPro" id="IPR023298">
    <property type="entry name" value="ATPase_P-typ_TM_dom_sf"/>
</dbReference>
<dbReference type="PROSITE" id="PS50846">
    <property type="entry name" value="HMA_2"/>
    <property type="match status" value="1"/>
</dbReference>
<dbReference type="InterPro" id="IPR023299">
    <property type="entry name" value="ATPase_P-typ_cyto_dom_N"/>
</dbReference>
<dbReference type="eggNOG" id="KOG0207">
    <property type="taxonomic scope" value="Eukaryota"/>
</dbReference>
<dbReference type="Gene3D" id="3.40.50.1000">
    <property type="entry name" value="HAD superfamily/HAD-like"/>
    <property type="match status" value="1"/>
</dbReference>
<dbReference type="PANTHER" id="PTHR46594:SF4">
    <property type="entry name" value="P-TYPE CATION-TRANSPORTING ATPASE"/>
    <property type="match status" value="1"/>
</dbReference>
<dbReference type="NCBIfam" id="TIGR01525">
    <property type="entry name" value="ATPase-IB_hvy"/>
    <property type="match status" value="1"/>
</dbReference>
<dbReference type="Proteomes" id="UP000012174">
    <property type="component" value="Unassembled WGS sequence"/>
</dbReference>
<dbReference type="EMBL" id="KB706861">
    <property type="protein sequence ID" value="EMR65482.1"/>
    <property type="molecule type" value="Genomic_DNA"/>
</dbReference>
<feature type="transmembrane region" description="Helical" evidence="7">
    <location>
        <begin position="902"/>
        <end position="924"/>
    </location>
</feature>
<keyword evidence="11" id="KW-1185">Reference proteome</keyword>
<feature type="transmembrane region" description="Helical" evidence="7">
    <location>
        <begin position="874"/>
        <end position="896"/>
    </location>
</feature>
<dbReference type="Pfam" id="PF00702">
    <property type="entry name" value="Hydrolase"/>
    <property type="match status" value="1"/>
</dbReference>
<dbReference type="InterPro" id="IPR036163">
    <property type="entry name" value="HMA_dom_sf"/>
</dbReference>
<comment type="subcellular location">
    <subcellularLocation>
        <location evidence="1 7">Membrane</location>
    </subcellularLocation>
</comment>
<dbReference type="Pfam" id="PF24534">
    <property type="entry name" value="HMA_PCA1"/>
    <property type="match status" value="1"/>
</dbReference>
<feature type="transmembrane region" description="Helical" evidence="7">
    <location>
        <begin position="489"/>
        <end position="510"/>
    </location>
</feature>
<protein>
    <submittedName>
        <fullName evidence="10">Putative copper-translocating P-type atpase protein</fullName>
    </submittedName>
</protein>
<keyword evidence="7" id="KW-0547">Nucleotide-binding</keyword>
<dbReference type="SFLD" id="SFLDS00003">
    <property type="entry name" value="Haloacid_Dehalogenase"/>
    <property type="match status" value="1"/>
</dbReference>
<dbReference type="Pfam" id="PF00122">
    <property type="entry name" value="E1-E2_ATPase"/>
    <property type="match status" value="1"/>
</dbReference>
<feature type="transmembrane region" description="Helical" evidence="7">
    <location>
        <begin position="302"/>
        <end position="326"/>
    </location>
</feature>
<dbReference type="GO" id="GO:0030003">
    <property type="term" value="P:intracellular monoatomic cation homeostasis"/>
    <property type="evidence" value="ECO:0007669"/>
    <property type="project" value="UniProtKB-ARBA"/>
</dbReference>
<dbReference type="InterPro" id="IPR059000">
    <property type="entry name" value="ATPase_P-type_domA"/>
</dbReference>
<dbReference type="OrthoDB" id="432719at2759"/>
<dbReference type="InterPro" id="IPR018303">
    <property type="entry name" value="ATPase_P-typ_P_site"/>
</dbReference>
<evidence type="ECO:0000256" key="7">
    <source>
        <dbReference type="RuleBase" id="RU362081"/>
    </source>
</evidence>
<dbReference type="GO" id="GO:0019829">
    <property type="term" value="F:ATPase-coupled monoatomic cation transmembrane transporter activity"/>
    <property type="evidence" value="ECO:0007669"/>
    <property type="project" value="InterPro"/>
</dbReference>
<dbReference type="AlphaFoldDB" id="M7SMP4"/>
<comment type="similarity">
    <text evidence="7">Belongs to the cation transport ATPase (P-type) (TC 3.A.3) family. Type IB subfamily.</text>
</comment>
<dbReference type="InterPro" id="IPR036412">
    <property type="entry name" value="HAD-like_sf"/>
</dbReference>
<dbReference type="PRINTS" id="PR00119">
    <property type="entry name" value="CATATPASE"/>
</dbReference>
<reference evidence="11" key="1">
    <citation type="journal article" date="2013" name="Genome Announc.">
        <title>Draft genome sequence of the grapevine dieback fungus Eutypa lata UCR-EL1.</title>
        <authorList>
            <person name="Blanco-Ulate B."/>
            <person name="Rolshausen P.E."/>
            <person name="Cantu D."/>
        </authorList>
    </citation>
    <scope>NUCLEOTIDE SEQUENCE [LARGE SCALE GENOMIC DNA]</scope>
    <source>
        <strain evidence="11">UCR-EL1</strain>
    </source>
</reference>
<dbReference type="InterPro" id="IPR008250">
    <property type="entry name" value="ATPase_P-typ_transduc_dom_A_sf"/>
</dbReference>
<dbReference type="SFLD" id="SFLDG00002">
    <property type="entry name" value="C1.7:_P-type_atpase_like"/>
    <property type="match status" value="1"/>
</dbReference>
<dbReference type="InterPro" id="IPR001757">
    <property type="entry name" value="P_typ_ATPase"/>
</dbReference>
<accession>M7SMP4</accession>
<gene>
    <name evidence="10" type="ORF">UCREL1_7538</name>
</gene>
<dbReference type="PANTHER" id="PTHR46594">
    <property type="entry name" value="P-TYPE CATION-TRANSPORTING ATPASE"/>
    <property type="match status" value="1"/>
</dbReference>
<dbReference type="InterPro" id="IPR027256">
    <property type="entry name" value="P-typ_ATPase_IB"/>
</dbReference>
<dbReference type="SUPFAM" id="SSF55008">
    <property type="entry name" value="HMA, heavy metal-associated domain"/>
    <property type="match status" value="1"/>
</dbReference>
<dbReference type="SUPFAM" id="SSF81665">
    <property type="entry name" value="Calcium ATPase, transmembrane domain M"/>
    <property type="match status" value="1"/>
</dbReference>
<feature type="transmembrane region" description="Helical" evidence="7">
    <location>
        <begin position="338"/>
        <end position="356"/>
    </location>
</feature>
<dbReference type="PROSITE" id="PS01229">
    <property type="entry name" value="COF_2"/>
    <property type="match status" value="1"/>
</dbReference>
<dbReference type="GO" id="GO:0005524">
    <property type="term" value="F:ATP binding"/>
    <property type="evidence" value="ECO:0007669"/>
    <property type="project" value="UniProtKB-UniRule"/>
</dbReference>
<evidence type="ECO:0000313" key="10">
    <source>
        <dbReference type="EMBL" id="EMR65482.1"/>
    </source>
</evidence>
<evidence type="ECO:0000256" key="4">
    <source>
        <dbReference type="ARBA" id="ARBA00022967"/>
    </source>
</evidence>
<dbReference type="HOGENOM" id="CLU_001771_0_0_1"/>
<dbReference type="InterPro" id="IPR006121">
    <property type="entry name" value="HMA_dom"/>
</dbReference>
<name>M7SMP4_EUTLA</name>